<name>A0A8G2BG04_9PROT</name>
<dbReference type="InterPro" id="IPR011701">
    <property type="entry name" value="MFS"/>
</dbReference>
<dbReference type="PROSITE" id="PS50850">
    <property type="entry name" value="MFS"/>
    <property type="match status" value="1"/>
</dbReference>
<evidence type="ECO:0000313" key="8">
    <source>
        <dbReference type="EMBL" id="SDF45049.1"/>
    </source>
</evidence>
<dbReference type="InterPro" id="IPR005829">
    <property type="entry name" value="Sugar_transporter_CS"/>
</dbReference>
<accession>A0A8G2BG04</accession>
<evidence type="ECO:0000256" key="3">
    <source>
        <dbReference type="ARBA" id="ARBA00022692"/>
    </source>
</evidence>
<evidence type="ECO:0000256" key="6">
    <source>
        <dbReference type="SAM" id="Phobius"/>
    </source>
</evidence>
<dbReference type="GO" id="GO:0005886">
    <property type="term" value="C:plasma membrane"/>
    <property type="evidence" value="ECO:0007669"/>
    <property type="project" value="UniProtKB-SubCell"/>
</dbReference>
<feature type="transmembrane region" description="Helical" evidence="6">
    <location>
        <begin position="770"/>
        <end position="792"/>
    </location>
</feature>
<dbReference type="PANTHER" id="PTHR43124">
    <property type="entry name" value="PURINE EFFLUX PUMP PBUE"/>
    <property type="match status" value="1"/>
</dbReference>
<evidence type="ECO:0000313" key="9">
    <source>
        <dbReference type="Proteomes" id="UP000198615"/>
    </source>
</evidence>
<keyword evidence="9" id="KW-1185">Reference proteome</keyword>
<feature type="transmembrane region" description="Helical" evidence="6">
    <location>
        <begin position="648"/>
        <end position="671"/>
    </location>
</feature>
<feature type="transmembrane region" description="Helical" evidence="6">
    <location>
        <begin position="574"/>
        <end position="605"/>
    </location>
</feature>
<feature type="transmembrane region" description="Helical" evidence="6">
    <location>
        <begin position="744"/>
        <end position="764"/>
    </location>
</feature>
<evidence type="ECO:0000259" key="7">
    <source>
        <dbReference type="PROSITE" id="PS50850"/>
    </source>
</evidence>
<dbReference type="OrthoDB" id="8455980at2"/>
<feature type="transmembrane region" description="Helical" evidence="6">
    <location>
        <begin position="170"/>
        <end position="194"/>
    </location>
</feature>
<feature type="transmembrane region" description="Helical" evidence="6">
    <location>
        <begin position="442"/>
        <end position="460"/>
    </location>
</feature>
<gene>
    <name evidence="8" type="ORF">SAMN05660686_01407</name>
</gene>
<dbReference type="RefSeq" id="WP_093149151.1">
    <property type="nucleotide sequence ID" value="NZ_FNBW01000003.1"/>
</dbReference>
<dbReference type="InterPro" id="IPR020846">
    <property type="entry name" value="MFS_dom"/>
</dbReference>
<evidence type="ECO:0000256" key="4">
    <source>
        <dbReference type="ARBA" id="ARBA00022989"/>
    </source>
</evidence>
<feature type="transmembrane region" description="Helical" evidence="6">
    <location>
        <begin position="508"/>
        <end position="528"/>
    </location>
</feature>
<dbReference type="PROSITE" id="PS00217">
    <property type="entry name" value="SUGAR_TRANSPORT_2"/>
    <property type="match status" value="1"/>
</dbReference>
<dbReference type="Gene3D" id="1.20.1250.20">
    <property type="entry name" value="MFS general substrate transporter like domains"/>
    <property type="match status" value="1"/>
</dbReference>
<evidence type="ECO:0000256" key="5">
    <source>
        <dbReference type="ARBA" id="ARBA00023136"/>
    </source>
</evidence>
<dbReference type="Proteomes" id="UP000198615">
    <property type="component" value="Unassembled WGS sequence"/>
</dbReference>
<feature type="transmembrane region" description="Helical" evidence="6">
    <location>
        <begin position="466"/>
        <end position="487"/>
    </location>
</feature>
<comment type="caution">
    <text evidence="8">The sequence shown here is derived from an EMBL/GenBank/DDBJ whole genome shotgun (WGS) entry which is preliminary data.</text>
</comment>
<feature type="domain" description="Major facilitator superfamily (MFS) profile" evidence="7">
    <location>
        <begin position="375"/>
        <end position="797"/>
    </location>
</feature>
<dbReference type="Pfam" id="PF07690">
    <property type="entry name" value="MFS_1"/>
    <property type="match status" value="1"/>
</dbReference>
<keyword evidence="3 6" id="KW-0812">Transmembrane</keyword>
<organism evidence="8 9">
    <name type="scientific">Thalassobaculum litoreum DSM 18839</name>
    <dbReference type="NCBI Taxonomy" id="1123362"/>
    <lineage>
        <taxon>Bacteria</taxon>
        <taxon>Pseudomonadati</taxon>
        <taxon>Pseudomonadota</taxon>
        <taxon>Alphaproteobacteria</taxon>
        <taxon>Rhodospirillales</taxon>
        <taxon>Thalassobaculaceae</taxon>
        <taxon>Thalassobaculum</taxon>
    </lineage>
</organism>
<dbReference type="SUPFAM" id="SSF103473">
    <property type="entry name" value="MFS general substrate transporter"/>
    <property type="match status" value="1"/>
</dbReference>
<dbReference type="AlphaFoldDB" id="A0A8G2BG04"/>
<dbReference type="InterPro" id="IPR036259">
    <property type="entry name" value="MFS_trans_sf"/>
</dbReference>
<feature type="transmembrane region" description="Helical" evidence="6">
    <location>
        <begin position="691"/>
        <end position="711"/>
    </location>
</feature>
<feature type="transmembrane region" description="Helical" evidence="6">
    <location>
        <begin position="340"/>
        <end position="358"/>
    </location>
</feature>
<dbReference type="EMBL" id="FNBW01000003">
    <property type="protein sequence ID" value="SDF45049.1"/>
    <property type="molecule type" value="Genomic_DNA"/>
</dbReference>
<dbReference type="GO" id="GO:0022857">
    <property type="term" value="F:transmembrane transporter activity"/>
    <property type="evidence" value="ECO:0007669"/>
    <property type="project" value="InterPro"/>
</dbReference>
<reference evidence="8 9" key="1">
    <citation type="submission" date="2016-10" db="EMBL/GenBank/DDBJ databases">
        <authorList>
            <person name="Varghese N."/>
            <person name="Submissions S."/>
        </authorList>
    </citation>
    <scope>NUCLEOTIDE SEQUENCE [LARGE SCALE GENOMIC DNA]</scope>
    <source>
        <strain evidence="8 9">DSM 18839</strain>
    </source>
</reference>
<keyword evidence="4 6" id="KW-1133">Transmembrane helix</keyword>
<keyword evidence="2" id="KW-1003">Cell membrane</keyword>
<dbReference type="PANTHER" id="PTHR43124:SF3">
    <property type="entry name" value="CHLORAMPHENICOL EFFLUX PUMP RV0191"/>
    <property type="match status" value="1"/>
</dbReference>
<sequence>MNRFTAILPGIALMGLSLLMFAYVGYGEATRVYTGMRIDRVVQLGATLQHTLNQFAQSGLPLDQFTGFDRRAEQLGGVDTSIHTVALTGVRGATVACVMVHEHPETEDCAGEFDVHVSAFHDHADGEGGEVASVDNAKILRLPVTDKFGPVGFLMLHVDGPTIRGTIDDAFLPVFLTAAGLFLAFAAMQTIVVLRGAEAARRWLRPTFTAVMVVMVAVLVVVMFQLYRKGVEGQAEGLARSMAARLTAVTEIGIPIDALSGIREALVDYRRINPQIAAITLTERDKVLNRITDQEHAGDSTGEGTVSFSQPIDADQQLVLTAELPFSVVIEAMGAGGRNFAALFFGCMLFATIFFRAVRAGGYGARADRITGTAGLAVLQPAYFLGILADSLVLTVLPEISHERVVSEGLSGGFVSLPFSLFFIGLTAALIPASILTERIDLRALFVGGAAAVAGGLFLVGGVESFWALCMGRTLGGVGQGILLVAVQAYAFEIVSSEERVRAAAAQVLGYNGGLIVGTGIGGLLAVFMPDATFVMLAGLVAVVSLLYIRFVLPSLRKDQEPQPIRLFGDLKRVLVFPDFLALLTMIGVTSKFALAGVAIFAMPLVLHRSGYGDDEVGQALMVFAIVTYLVTAIAPRLVKLIGSTDRALVVGMIALALGMAGLGLVTGVSGGAMPQWLIVLAVDVQTALEAIPLSVASGAAIGLSVALLGVGQGLIAAPIIARVAAGGAAGAVGRDRTIAVYRILERIGHISGPALVGLLLVAASDNPAALAVLGIGYAVVALLYGLASFAMRQRAPA</sequence>
<proteinExistence type="predicted"/>
<evidence type="ECO:0000256" key="2">
    <source>
        <dbReference type="ARBA" id="ARBA00022475"/>
    </source>
</evidence>
<feature type="transmembrane region" description="Helical" evidence="6">
    <location>
        <begin position="534"/>
        <end position="553"/>
    </location>
</feature>
<keyword evidence="5 6" id="KW-0472">Membrane</keyword>
<protein>
    <submittedName>
        <fullName evidence="8">Predicted arabinose efflux permease, MFS family</fullName>
    </submittedName>
</protein>
<comment type="subcellular location">
    <subcellularLocation>
        <location evidence="1">Cell membrane</location>
        <topology evidence="1">Multi-pass membrane protein</topology>
    </subcellularLocation>
</comment>
<feature type="transmembrane region" description="Helical" evidence="6">
    <location>
        <begin position="206"/>
        <end position="227"/>
    </location>
</feature>
<feature type="transmembrane region" description="Helical" evidence="6">
    <location>
        <begin position="409"/>
        <end position="430"/>
    </location>
</feature>
<feature type="transmembrane region" description="Helical" evidence="6">
    <location>
        <begin position="617"/>
        <end position="636"/>
    </location>
</feature>
<evidence type="ECO:0000256" key="1">
    <source>
        <dbReference type="ARBA" id="ARBA00004651"/>
    </source>
</evidence>
<dbReference type="InterPro" id="IPR050189">
    <property type="entry name" value="MFS_Efflux_Transporters"/>
</dbReference>